<evidence type="ECO:0000256" key="1">
    <source>
        <dbReference type="SAM" id="Phobius"/>
    </source>
</evidence>
<sequence length="70" mass="7355">MRRQAFDPARLLLGLSLLGIAAAHVLTATGRWELPLPVLLPLLPAALLLAGAVSAVTHAVRRRRGRGKGG</sequence>
<name>A0ABW4PI47_9ACTN</name>
<feature type="transmembrane region" description="Helical" evidence="1">
    <location>
        <begin position="37"/>
        <end position="60"/>
    </location>
</feature>
<comment type="caution">
    <text evidence="2">The sequence shown here is derived from an EMBL/GenBank/DDBJ whole genome shotgun (WGS) entry which is preliminary data.</text>
</comment>
<dbReference type="EMBL" id="JBHUFU010000006">
    <property type="protein sequence ID" value="MFD1830426.1"/>
    <property type="molecule type" value="Genomic_DNA"/>
</dbReference>
<proteinExistence type="predicted"/>
<evidence type="ECO:0000313" key="3">
    <source>
        <dbReference type="Proteomes" id="UP001597365"/>
    </source>
</evidence>
<dbReference type="Proteomes" id="UP001597365">
    <property type="component" value="Unassembled WGS sequence"/>
</dbReference>
<keyword evidence="1" id="KW-0472">Membrane</keyword>
<reference evidence="3" key="1">
    <citation type="journal article" date="2019" name="Int. J. Syst. Evol. Microbiol.">
        <title>The Global Catalogue of Microorganisms (GCM) 10K type strain sequencing project: providing services to taxonomists for standard genome sequencing and annotation.</title>
        <authorList>
            <consortium name="The Broad Institute Genomics Platform"/>
            <consortium name="The Broad Institute Genome Sequencing Center for Infectious Disease"/>
            <person name="Wu L."/>
            <person name="Ma J."/>
        </authorList>
    </citation>
    <scope>NUCLEOTIDE SEQUENCE [LARGE SCALE GENOMIC DNA]</scope>
    <source>
        <strain evidence="3">CGMCC 4.7455</strain>
    </source>
</reference>
<evidence type="ECO:0008006" key="4">
    <source>
        <dbReference type="Google" id="ProtNLM"/>
    </source>
</evidence>
<dbReference type="RefSeq" id="WP_380899374.1">
    <property type="nucleotide sequence ID" value="NZ_JBHUFU010000006.1"/>
</dbReference>
<keyword evidence="1" id="KW-0812">Transmembrane</keyword>
<gene>
    <name evidence="2" type="ORF">ACFSJS_12220</name>
</gene>
<evidence type="ECO:0000313" key="2">
    <source>
        <dbReference type="EMBL" id="MFD1830426.1"/>
    </source>
</evidence>
<protein>
    <recommendedName>
        <fullName evidence="4">DUF3188 domain-containing protein</fullName>
    </recommendedName>
</protein>
<keyword evidence="1" id="KW-1133">Transmembrane helix</keyword>
<accession>A0ABW4PI47</accession>
<keyword evidence="3" id="KW-1185">Reference proteome</keyword>
<organism evidence="2 3">
    <name type="scientific">Streptomyces desertarenae</name>
    <dbReference type="NCBI Taxonomy" id="2666184"/>
    <lineage>
        <taxon>Bacteria</taxon>
        <taxon>Bacillati</taxon>
        <taxon>Actinomycetota</taxon>
        <taxon>Actinomycetes</taxon>
        <taxon>Kitasatosporales</taxon>
        <taxon>Streptomycetaceae</taxon>
        <taxon>Streptomyces</taxon>
    </lineage>
</organism>